<dbReference type="Proteomes" id="UP000223968">
    <property type="component" value="Unassembled WGS sequence"/>
</dbReference>
<dbReference type="AlphaFoldDB" id="A0A2B7X869"/>
<dbReference type="PANTHER" id="PTHR13847:SF150">
    <property type="entry name" value="OXIDOREDUCTASE TDA3-RELATED"/>
    <property type="match status" value="1"/>
</dbReference>
<feature type="domain" description="FAD dependent oxidoreductase" evidence="2">
    <location>
        <begin position="10"/>
        <end position="379"/>
    </location>
</feature>
<feature type="transmembrane region" description="Helical" evidence="1">
    <location>
        <begin position="12"/>
        <end position="28"/>
    </location>
</feature>
<comment type="caution">
    <text evidence="3">The sequence shown here is derived from an EMBL/GenBank/DDBJ whole genome shotgun (WGS) entry which is preliminary data.</text>
</comment>
<sequence length="405" mass="43796">MTTNSTKTKKIVIVGGGVLGISTAYYLSRHPLYDPTSHSITVFEANNFAGGASGKAGGFIASWATPKCLAPLSYELHSDLAKDHNGTEVWGYRNVFAAEVKLVGQNLPSNTPSKSSSVGQAPESLDWLLPRSIREYEEIGHPSNSGQVNPFMFTTTLAKLAESKGVSFRLGTSVTKIHVNEERSAVESVDFTKDGQSETLDATDVLVAAGPWTSKLLPAVSLLTPRGHSIIVKPTRNLSPYILFPDIQTAVDGATDKLLSPDIYPRPADNLHQFNTVYASGPDDYEAELPSGTDNVPLEEKKCADVFKAIGSVFQEMHDGEIVAKQACYKPQIRKHEEAEEVGPTVGPVGDIQGLWLATGHDEWGIQNAPGTGLVMSEMIFEGRARSADCESLDPKHFLDRSVRV</sequence>
<dbReference type="Pfam" id="PF01266">
    <property type="entry name" value="DAO"/>
    <property type="match status" value="1"/>
</dbReference>
<name>A0A2B7X869_9EURO</name>
<dbReference type="Gene3D" id="3.50.50.60">
    <property type="entry name" value="FAD/NAD(P)-binding domain"/>
    <property type="match status" value="3"/>
</dbReference>
<evidence type="ECO:0000313" key="4">
    <source>
        <dbReference type="Proteomes" id="UP000223968"/>
    </source>
</evidence>
<proteinExistence type="predicted"/>
<organism evidence="3 4">
    <name type="scientific">Helicocarpus griseus UAMH5409</name>
    <dbReference type="NCBI Taxonomy" id="1447875"/>
    <lineage>
        <taxon>Eukaryota</taxon>
        <taxon>Fungi</taxon>
        <taxon>Dikarya</taxon>
        <taxon>Ascomycota</taxon>
        <taxon>Pezizomycotina</taxon>
        <taxon>Eurotiomycetes</taxon>
        <taxon>Eurotiomycetidae</taxon>
        <taxon>Onygenales</taxon>
        <taxon>Ajellomycetaceae</taxon>
        <taxon>Helicocarpus</taxon>
    </lineage>
</organism>
<dbReference type="EMBL" id="PDNB01000130">
    <property type="protein sequence ID" value="PGH04971.1"/>
    <property type="molecule type" value="Genomic_DNA"/>
</dbReference>
<dbReference type="GO" id="GO:0005770">
    <property type="term" value="C:late endosome"/>
    <property type="evidence" value="ECO:0007669"/>
    <property type="project" value="TreeGrafter"/>
</dbReference>
<evidence type="ECO:0000313" key="3">
    <source>
        <dbReference type="EMBL" id="PGH04971.1"/>
    </source>
</evidence>
<dbReference type="GO" id="GO:0042147">
    <property type="term" value="P:retrograde transport, endosome to Golgi"/>
    <property type="evidence" value="ECO:0007669"/>
    <property type="project" value="TreeGrafter"/>
</dbReference>
<keyword evidence="1" id="KW-0472">Membrane</keyword>
<evidence type="ECO:0000259" key="2">
    <source>
        <dbReference type="Pfam" id="PF01266"/>
    </source>
</evidence>
<keyword evidence="1" id="KW-1133">Transmembrane helix</keyword>
<dbReference type="GO" id="GO:0005829">
    <property type="term" value="C:cytosol"/>
    <property type="evidence" value="ECO:0007669"/>
    <property type="project" value="GOC"/>
</dbReference>
<keyword evidence="4" id="KW-1185">Reference proteome</keyword>
<evidence type="ECO:0000256" key="1">
    <source>
        <dbReference type="SAM" id="Phobius"/>
    </source>
</evidence>
<dbReference type="STRING" id="1447875.A0A2B7X869"/>
<dbReference type="PANTHER" id="PTHR13847">
    <property type="entry name" value="SARCOSINE DEHYDROGENASE-RELATED"/>
    <property type="match status" value="1"/>
</dbReference>
<keyword evidence="1" id="KW-0812">Transmembrane</keyword>
<reference evidence="3 4" key="1">
    <citation type="submission" date="2017-10" db="EMBL/GenBank/DDBJ databases">
        <title>Comparative genomics in systemic dimorphic fungi from Ajellomycetaceae.</title>
        <authorList>
            <person name="Munoz J.F."/>
            <person name="Mcewen J.G."/>
            <person name="Clay O.K."/>
            <person name="Cuomo C.A."/>
        </authorList>
    </citation>
    <scope>NUCLEOTIDE SEQUENCE [LARGE SCALE GENOMIC DNA]</scope>
    <source>
        <strain evidence="3 4">UAMH5409</strain>
    </source>
</reference>
<dbReference type="InterPro" id="IPR036188">
    <property type="entry name" value="FAD/NAD-bd_sf"/>
</dbReference>
<dbReference type="OrthoDB" id="498204at2759"/>
<protein>
    <recommendedName>
        <fullName evidence="2">FAD dependent oxidoreductase domain-containing protein</fullName>
    </recommendedName>
</protein>
<gene>
    <name evidence="3" type="ORF">AJ79_06928</name>
</gene>
<dbReference type="SUPFAM" id="SSF51905">
    <property type="entry name" value="FAD/NAD(P)-binding domain"/>
    <property type="match status" value="1"/>
</dbReference>
<dbReference type="InterPro" id="IPR006076">
    <property type="entry name" value="FAD-dep_OxRdtase"/>
</dbReference>
<accession>A0A2B7X869</accession>